<dbReference type="CDD" id="cd00397">
    <property type="entry name" value="DNA_BRE_C"/>
    <property type="match status" value="1"/>
</dbReference>
<feature type="domain" description="Tyr recombinase" evidence="4">
    <location>
        <begin position="28"/>
        <end position="189"/>
    </location>
</feature>
<evidence type="ECO:0000256" key="3">
    <source>
        <dbReference type="ARBA" id="ARBA00023172"/>
    </source>
</evidence>
<evidence type="ECO:0000256" key="1">
    <source>
        <dbReference type="ARBA" id="ARBA00008857"/>
    </source>
</evidence>
<dbReference type="Proteomes" id="UP001482513">
    <property type="component" value="Unassembled WGS sequence"/>
</dbReference>
<evidence type="ECO:0000313" key="6">
    <source>
        <dbReference type="Proteomes" id="UP001482513"/>
    </source>
</evidence>
<evidence type="ECO:0000256" key="2">
    <source>
        <dbReference type="ARBA" id="ARBA00023125"/>
    </source>
</evidence>
<dbReference type="PANTHER" id="PTHR30349:SF41">
    <property type="entry name" value="INTEGRASE_RECOMBINASE PROTEIN MJ0367-RELATED"/>
    <property type="match status" value="1"/>
</dbReference>
<organism evidence="5 6">
    <name type="scientific">Leptolyngbya subtilissima DQ-A4</name>
    <dbReference type="NCBI Taxonomy" id="2933933"/>
    <lineage>
        <taxon>Bacteria</taxon>
        <taxon>Bacillati</taxon>
        <taxon>Cyanobacteriota</taxon>
        <taxon>Cyanophyceae</taxon>
        <taxon>Leptolyngbyales</taxon>
        <taxon>Leptolyngbyaceae</taxon>
        <taxon>Leptolyngbya group</taxon>
        <taxon>Leptolyngbya</taxon>
    </lineage>
</organism>
<dbReference type="InterPro" id="IPR011010">
    <property type="entry name" value="DNA_brk_join_enz"/>
</dbReference>
<dbReference type="InterPro" id="IPR002104">
    <property type="entry name" value="Integrase_catalytic"/>
</dbReference>
<reference evidence="5 6" key="1">
    <citation type="submission" date="2022-04" db="EMBL/GenBank/DDBJ databases">
        <title>Positive selection, recombination, and allopatry shape intraspecific diversity of widespread and dominant cyanobacteria.</title>
        <authorList>
            <person name="Wei J."/>
            <person name="Shu W."/>
            <person name="Hu C."/>
        </authorList>
    </citation>
    <scope>NUCLEOTIDE SEQUENCE [LARGE SCALE GENOMIC DNA]</scope>
    <source>
        <strain evidence="5 6">DQ-A4</strain>
    </source>
</reference>
<accession>A0ABV0KBW7</accession>
<dbReference type="RefSeq" id="WP_190707329.1">
    <property type="nucleotide sequence ID" value="NZ_JAMPKX010000024.1"/>
</dbReference>
<comment type="caution">
    <text evidence="5">The sequence shown here is derived from an EMBL/GenBank/DDBJ whole genome shotgun (WGS) entry which is preliminary data.</text>
</comment>
<protein>
    <submittedName>
        <fullName evidence="5">Site-specific integrase</fullName>
    </submittedName>
</protein>
<evidence type="ECO:0000259" key="4">
    <source>
        <dbReference type="PROSITE" id="PS51898"/>
    </source>
</evidence>
<sequence length="189" mass="21071">MGIAMFTAADFELRSVELPEARKVDRRGQARNLTPEHLGAIFAELPSDKWRAVFAIAYFTGSRITEVLSLDVGDIGPDRISFRRENTKTKKPRVAMVVDALRPFLTAYRAPQSSYLFPAHHNGQDGHLSRQAADKVLRDACELAALDGVSTHSFRRSFATELYRQGYSLAKIARLLGHSSASMTARYVD</sequence>
<keyword evidence="2" id="KW-0238">DNA-binding</keyword>
<dbReference type="PANTHER" id="PTHR30349">
    <property type="entry name" value="PHAGE INTEGRASE-RELATED"/>
    <property type="match status" value="1"/>
</dbReference>
<proteinExistence type="inferred from homology"/>
<dbReference type="SUPFAM" id="SSF56349">
    <property type="entry name" value="DNA breaking-rejoining enzymes"/>
    <property type="match status" value="1"/>
</dbReference>
<keyword evidence="6" id="KW-1185">Reference proteome</keyword>
<comment type="similarity">
    <text evidence="1">Belongs to the 'phage' integrase family.</text>
</comment>
<gene>
    <name evidence="5" type="ORF">NC992_25500</name>
</gene>
<dbReference type="PROSITE" id="PS51898">
    <property type="entry name" value="TYR_RECOMBINASE"/>
    <property type="match status" value="1"/>
</dbReference>
<name>A0ABV0KBW7_9CYAN</name>
<keyword evidence="3" id="KW-0233">DNA recombination</keyword>
<evidence type="ECO:0000313" key="5">
    <source>
        <dbReference type="EMBL" id="MEP0950248.1"/>
    </source>
</evidence>
<dbReference type="InterPro" id="IPR013762">
    <property type="entry name" value="Integrase-like_cat_sf"/>
</dbReference>
<dbReference type="Pfam" id="PF00589">
    <property type="entry name" value="Phage_integrase"/>
    <property type="match status" value="1"/>
</dbReference>
<dbReference type="InterPro" id="IPR050090">
    <property type="entry name" value="Tyrosine_recombinase_XerCD"/>
</dbReference>
<dbReference type="Gene3D" id="1.10.443.10">
    <property type="entry name" value="Intergrase catalytic core"/>
    <property type="match status" value="1"/>
</dbReference>
<dbReference type="EMBL" id="JAMPKX010000024">
    <property type="protein sequence ID" value="MEP0950248.1"/>
    <property type="molecule type" value="Genomic_DNA"/>
</dbReference>